<sequence>MERQRCKIIVDGKEYVIKGKINDGDIIKLGEKSVKIVQKEETVLEFSLSEISNDFVLGYMIGNYHLKVMINGDKVYVPMEFEYLLEKFKAYDPKVKKIKFQPNVELPVSDSMIKDFK</sequence>
<dbReference type="eggNOG" id="arCOG06188">
    <property type="taxonomic scope" value="Archaea"/>
</dbReference>
<name>F4G2G9_METCR</name>
<dbReference type="Proteomes" id="UP000007812">
    <property type="component" value="Chromosome"/>
</dbReference>
<proteinExistence type="predicted"/>
<dbReference type="HOGENOM" id="CLU_153634_0_0_2"/>
<dbReference type="Gene3D" id="3.30.70.790">
    <property type="entry name" value="UreE, C-terminal domain"/>
    <property type="match status" value="1"/>
</dbReference>
<gene>
    <name evidence="1" type="ordered locus">Mcup_0912</name>
</gene>
<evidence type="ECO:0000313" key="1">
    <source>
        <dbReference type="EMBL" id="AEB95017.1"/>
    </source>
</evidence>
<evidence type="ECO:0000313" key="2">
    <source>
        <dbReference type="Proteomes" id="UP000007812"/>
    </source>
</evidence>
<accession>F4G2G9</accession>
<keyword evidence="2" id="KW-1185">Reference proteome</keyword>
<dbReference type="PATRIC" id="fig|1006006.8.peg.909"/>
<dbReference type="AlphaFoldDB" id="F4G2G9"/>
<protein>
    <submittedName>
        <fullName evidence="1">Urease accessory protein UreE</fullName>
    </submittedName>
</protein>
<dbReference type="KEGG" id="mcn:Mcup_0912"/>
<dbReference type="SUPFAM" id="SSF69737">
    <property type="entry name" value="Urease metallochaperone UreE, C-terminal domain"/>
    <property type="match status" value="1"/>
</dbReference>
<dbReference type="STRING" id="1006006.Mcup_0912"/>
<organism evidence="1 2">
    <name type="scientific">Metallosphaera cuprina (strain Ar-4)</name>
    <dbReference type="NCBI Taxonomy" id="1006006"/>
    <lineage>
        <taxon>Archaea</taxon>
        <taxon>Thermoproteota</taxon>
        <taxon>Thermoprotei</taxon>
        <taxon>Sulfolobales</taxon>
        <taxon>Sulfolobaceae</taxon>
        <taxon>Metallosphaera</taxon>
    </lineage>
</organism>
<dbReference type="EMBL" id="CP002656">
    <property type="protein sequence ID" value="AEB95017.1"/>
    <property type="molecule type" value="Genomic_DNA"/>
</dbReference>
<reference evidence="1 2" key="1">
    <citation type="journal article" date="2011" name="J. Bacteriol.">
        <title>Complete genome sequence of Metallosphaera cuprina, a metal sulfide-oxidizing archaeon from a hot spring.</title>
        <authorList>
            <person name="Liu L.J."/>
            <person name="You X.Y."/>
            <person name="Zheng H."/>
            <person name="Wang S."/>
            <person name="Jiang C.Y."/>
            <person name="Liu S.J."/>
        </authorList>
    </citation>
    <scope>NUCLEOTIDE SEQUENCE [LARGE SCALE GENOMIC DNA]</scope>
    <source>
        <strain evidence="1 2">Ar-4</strain>
    </source>
</reference>